<accession>A0A3B0Z689</accession>
<dbReference type="AlphaFoldDB" id="A0A3B0Z689"/>
<keyword evidence="3" id="KW-0408">Iron</keyword>
<dbReference type="Gene3D" id="1.10.760.10">
    <property type="entry name" value="Cytochrome c-like domain"/>
    <property type="match status" value="1"/>
</dbReference>
<dbReference type="EMBL" id="UOFM01000198">
    <property type="protein sequence ID" value="VAW76884.1"/>
    <property type="molecule type" value="Genomic_DNA"/>
</dbReference>
<dbReference type="GO" id="GO:0046872">
    <property type="term" value="F:metal ion binding"/>
    <property type="evidence" value="ECO:0007669"/>
    <property type="project" value="UniProtKB-KW"/>
</dbReference>
<feature type="domain" description="Cytochrome c" evidence="4">
    <location>
        <begin position="37"/>
        <end position="126"/>
    </location>
</feature>
<dbReference type="InterPro" id="IPR030999">
    <property type="entry name" value="Thiosulf_SoxX"/>
</dbReference>
<dbReference type="GO" id="GO:0020037">
    <property type="term" value="F:heme binding"/>
    <property type="evidence" value="ECO:0007669"/>
    <property type="project" value="InterPro"/>
</dbReference>
<dbReference type="GO" id="GO:0009055">
    <property type="term" value="F:electron transfer activity"/>
    <property type="evidence" value="ECO:0007669"/>
    <property type="project" value="InterPro"/>
</dbReference>
<dbReference type="SUPFAM" id="SSF46626">
    <property type="entry name" value="Cytochrome c"/>
    <property type="match status" value="1"/>
</dbReference>
<gene>
    <name evidence="5" type="ORF">MNBD_GAMMA14-1647</name>
</gene>
<organism evidence="5">
    <name type="scientific">hydrothermal vent metagenome</name>
    <dbReference type="NCBI Taxonomy" id="652676"/>
    <lineage>
        <taxon>unclassified sequences</taxon>
        <taxon>metagenomes</taxon>
        <taxon>ecological metagenomes</taxon>
    </lineage>
</organism>
<evidence type="ECO:0000313" key="5">
    <source>
        <dbReference type="EMBL" id="VAW76884.1"/>
    </source>
</evidence>
<dbReference type="InterPro" id="IPR009056">
    <property type="entry name" value="Cyt_c-like_dom"/>
</dbReference>
<keyword evidence="2" id="KW-0479">Metal-binding</keyword>
<protein>
    <submittedName>
        <fullName evidence="5">Sulfur oxidation protein SoxX</fullName>
    </submittedName>
</protein>
<reference evidence="5" key="1">
    <citation type="submission" date="2018-06" db="EMBL/GenBank/DDBJ databases">
        <authorList>
            <person name="Zhirakovskaya E."/>
        </authorList>
    </citation>
    <scope>NUCLEOTIDE SEQUENCE</scope>
</reference>
<proteinExistence type="predicted"/>
<keyword evidence="1" id="KW-0349">Heme</keyword>
<evidence type="ECO:0000256" key="3">
    <source>
        <dbReference type="ARBA" id="ARBA00023004"/>
    </source>
</evidence>
<evidence type="ECO:0000256" key="2">
    <source>
        <dbReference type="ARBA" id="ARBA00022723"/>
    </source>
</evidence>
<evidence type="ECO:0000259" key="4">
    <source>
        <dbReference type="PROSITE" id="PS51007"/>
    </source>
</evidence>
<dbReference type="NCBIfam" id="TIGR04485">
    <property type="entry name" value="thiosulf_SoxX"/>
    <property type="match status" value="1"/>
</dbReference>
<evidence type="ECO:0000256" key="1">
    <source>
        <dbReference type="ARBA" id="ARBA00022617"/>
    </source>
</evidence>
<dbReference type="PROSITE" id="PS51007">
    <property type="entry name" value="CYTC"/>
    <property type="match status" value="1"/>
</dbReference>
<dbReference type="Pfam" id="PF00034">
    <property type="entry name" value="Cytochrom_C"/>
    <property type="match status" value="1"/>
</dbReference>
<sequence>MRKFPSILKTASSVLAIAGSLALFPVTGAAAEAQTASVTEQGKALSFNRKKGNCLACHQIAGGKLPGNIGPPLIAMKARYPDKAKLRAQIWDATKVNPNTIMPPFGRNKILSESEIDKIVEFIYTL</sequence>
<name>A0A3B0Z689_9ZZZZ</name>
<dbReference type="InterPro" id="IPR036909">
    <property type="entry name" value="Cyt_c-like_dom_sf"/>
</dbReference>